<accession>A0A481ZC63</accession>
<evidence type="ECO:0000313" key="1">
    <source>
        <dbReference type="EMBL" id="QBK93256.1"/>
    </source>
</evidence>
<sequence>MRKDYVKLEEFRLAQPITIVNNNTVINNNTVNLYRNEEVLFSSFKDKLLTSLDNYIIDDYNSAMNTLQLIKGSITDDDDKQIGEWISSPDIVREGVEGVDGKELLDHTAKCVNDIEDKVLTVIGSGLSMKEFLKLKRHVYNRGLFG</sequence>
<dbReference type="EMBL" id="MK500592">
    <property type="protein sequence ID" value="QBK93256.1"/>
    <property type="molecule type" value="Genomic_DNA"/>
</dbReference>
<name>A0A481ZC63_9VIRU</name>
<protein>
    <submittedName>
        <fullName evidence="1">Uncharacterized protein</fullName>
    </submittedName>
</protein>
<organism evidence="1">
    <name type="scientific">Pithovirus LCPAC403</name>
    <dbReference type="NCBI Taxonomy" id="2506596"/>
    <lineage>
        <taxon>Viruses</taxon>
        <taxon>Pithoviruses</taxon>
    </lineage>
</organism>
<reference evidence="1" key="1">
    <citation type="journal article" date="2019" name="MBio">
        <title>Virus Genomes from Deep Sea Sediments Expand the Ocean Megavirome and Support Independent Origins of Viral Gigantism.</title>
        <authorList>
            <person name="Backstrom D."/>
            <person name="Yutin N."/>
            <person name="Jorgensen S.L."/>
            <person name="Dharamshi J."/>
            <person name="Homa F."/>
            <person name="Zaremba-Niedwiedzka K."/>
            <person name="Spang A."/>
            <person name="Wolf Y.I."/>
            <person name="Koonin E.V."/>
            <person name="Ettema T.J."/>
        </authorList>
    </citation>
    <scope>NUCLEOTIDE SEQUENCE</scope>
</reference>
<proteinExistence type="predicted"/>
<gene>
    <name evidence="1" type="ORF">LCPAC403_03900</name>
</gene>